<dbReference type="EMBL" id="JXLN01010226">
    <property type="protein sequence ID" value="KPM05355.1"/>
    <property type="molecule type" value="Genomic_DNA"/>
</dbReference>
<dbReference type="OrthoDB" id="418911at2759"/>
<name>A0A132A405_SARSC</name>
<evidence type="ECO:0000313" key="3">
    <source>
        <dbReference type="Proteomes" id="UP000616769"/>
    </source>
</evidence>
<accession>A0A132A405</accession>
<reference evidence="2 3" key="1">
    <citation type="journal article" date="2015" name="Parasit. Vectors">
        <title>Draft genome of the scabies mite.</title>
        <authorList>
            <person name="Rider S.D.Jr."/>
            <person name="Morgan M.S."/>
            <person name="Arlian L.G."/>
        </authorList>
    </citation>
    <scope>NUCLEOTIDE SEQUENCE [LARGE SCALE GENOMIC DNA]</scope>
    <source>
        <strain evidence="2">Arlian Lab</strain>
    </source>
</reference>
<evidence type="ECO:0000313" key="2">
    <source>
        <dbReference type="EMBL" id="KPM05355.1"/>
    </source>
</evidence>
<dbReference type="VEuPathDB" id="VectorBase:SSCA002686"/>
<sequence>MKPIMVMNEDPSFVPDTKTLQFPNDNHLRMISLQRNNNNNQNNINNSIGHNPNSAVAAPLTLNISEQSSSLVNKNQKANDNPQRSSPKSVLLTKNDWNELNKIDSQYYGIYRIDDNENQKIKILIASVNRLDLN</sequence>
<feature type="region of interest" description="Disordered" evidence="1">
    <location>
        <begin position="68"/>
        <end position="90"/>
    </location>
</feature>
<feature type="compositionally biased region" description="Polar residues" evidence="1">
    <location>
        <begin position="68"/>
        <end position="88"/>
    </location>
</feature>
<organism evidence="2 3">
    <name type="scientific">Sarcoptes scabiei</name>
    <name type="common">Itch mite</name>
    <name type="synonym">Acarus scabiei</name>
    <dbReference type="NCBI Taxonomy" id="52283"/>
    <lineage>
        <taxon>Eukaryota</taxon>
        <taxon>Metazoa</taxon>
        <taxon>Ecdysozoa</taxon>
        <taxon>Arthropoda</taxon>
        <taxon>Chelicerata</taxon>
        <taxon>Arachnida</taxon>
        <taxon>Acari</taxon>
        <taxon>Acariformes</taxon>
        <taxon>Sarcoptiformes</taxon>
        <taxon>Astigmata</taxon>
        <taxon>Psoroptidia</taxon>
        <taxon>Sarcoptoidea</taxon>
        <taxon>Sarcoptidae</taxon>
        <taxon>Sarcoptinae</taxon>
        <taxon>Sarcoptes</taxon>
    </lineage>
</organism>
<protein>
    <submittedName>
        <fullName evidence="2">Uncharacterized protein</fullName>
    </submittedName>
</protein>
<gene>
    <name evidence="2" type="ORF">QR98_0038170</name>
</gene>
<proteinExistence type="predicted"/>
<evidence type="ECO:0000256" key="1">
    <source>
        <dbReference type="SAM" id="MobiDB-lite"/>
    </source>
</evidence>
<dbReference type="AlphaFoldDB" id="A0A132A405"/>
<dbReference type="Proteomes" id="UP000616769">
    <property type="component" value="Unassembled WGS sequence"/>
</dbReference>
<comment type="caution">
    <text evidence="2">The sequence shown here is derived from an EMBL/GenBank/DDBJ whole genome shotgun (WGS) entry which is preliminary data.</text>
</comment>